<evidence type="ECO:0000313" key="10">
    <source>
        <dbReference type="Proteomes" id="UP000594263"/>
    </source>
</evidence>
<proteinExistence type="predicted"/>
<keyword evidence="4" id="KW-0238">DNA-binding</keyword>
<keyword evidence="10" id="KW-1185">Reference proteome</keyword>
<evidence type="ECO:0000259" key="8">
    <source>
        <dbReference type="PROSITE" id="PS50811"/>
    </source>
</evidence>
<protein>
    <recommendedName>
        <fullName evidence="8">WRKY domain-containing protein</fullName>
    </recommendedName>
</protein>
<evidence type="ECO:0000256" key="5">
    <source>
        <dbReference type="ARBA" id="ARBA00023163"/>
    </source>
</evidence>
<evidence type="ECO:0000256" key="3">
    <source>
        <dbReference type="ARBA" id="ARBA00023015"/>
    </source>
</evidence>
<dbReference type="EnsemblPlants" id="Kaladp0926s0003.1.v1.1">
    <property type="protein sequence ID" value="Kaladp0926s0003.1.v1.1"/>
    <property type="gene ID" value="Kaladp0926s0003.v1.1"/>
</dbReference>
<keyword evidence="3" id="KW-0805">Transcription regulation</keyword>
<dbReference type="PANTHER" id="PTHR31221:SF193">
    <property type="entry name" value="WRKY TRANSCRIPTION FACTOR PROTEIN 1-RELATED"/>
    <property type="match status" value="1"/>
</dbReference>
<dbReference type="SMART" id="SM00774">
    <property type="entry name" value="WRKY"/>
    <property type="match status" value="2"/>
</dbReference>
<evidence type="ECO:0000256" key="1">
    <source>
        <dbReference type="ARBA" id="ARBA00004123"/>
    </source>
</evidence>
<feature type="compositionally biased region" description="Polar residues" evidence="7">
    <location>
        <begin position="455"/>
        <end position="469"/>
    </location>
</feature>
<dbReference type="FunFam" id="2.20.25.80:FF:000006">
    <property type="entry name" value="WRKY transcription factor"/>
    <property type="match status" value="1"/>
</dbReference>
<feature type="region of interest" description="Disordered" evidence="7">
    <location>
        <begin position="455"/>
        <end position="484"/>
    </location>
</feature>
<feature type="compositionally biased region" description="Basic and acidic residues" evidence="7">
    <location>
        <begin position="470"/>
        <end position="484"/>
    </location>
</feature>
<dbReference type="GO" id="GO:0003700">
    <property type="term" value="F:DNA-binding transcription factor activity"/>
    <property type="evidence" value="ECO:0007669"/>
    <property type="project" value="InterPro"/>
</dbReference>
<feature type="compositionally biased region" description="Low complexity" evidence="7">
    <location>
        <begin position="196"/>
        <end position="213"/>
    </location>
</feature>
<dbReference type="Proteomes" id="UP000594263">
    <property type="component" value="Unplaced"/>
</dbReference>
<sequence>MDRPLSSPSPFSILDSHFSYSSMNLTNPHSGSDRLGRSGPLAPRFGSSHAAISSPPALTEATDTVVATVSSIPNVSRYKLMSPAKLPISRSISQYAPPGLSPSSLLDSPVQFCNIKVEPSPTTGTLHKPQPMLGGLGCTAAASTSCANNSASVGEIANNSEFGTQSPSSFASGSSFLLNQRIEGEKAMPSATVSPSDQNDVRSSSVSDNSSTDGYNWRKYGQKHVKGCEFPRSYYKCTHPNCEVKKLLERAHDGRITEVIYKGTHSHPKPQSKRRFSNDAAMGMTDEHLERFSYQSEEMALNSQVATPDMDGTSELPSGPPSDEELNDDKYDDDGDDPNSKRRKQDMGITHFISSVKPIREPRVVVQTVSEVDILDDGYRWRKYGQKVVKGNPNPRSYYKCTNPGCPVRKHVERACHDIKSVITTYEGKHNHDVPSAKASNQEAAAVDPYSGYTSNIGSSMQQNDSVTRVSDHYHQRPPDVRNQYHLEDNEGENFRFATPYLSSNAYPQNLGSLLMGP</sequence>
<keyword evidence="5" id="KW-0804">Transcription</keyword>
<evidence type="ECO:0000256" key="4">
    <source>
        <dbReference type="ARBA" id="ARBA00023125"/>
    </source>
</evidence>
<dbReference type="PANTHER" id="PTHR31221">
    <property type="entry name" value="WRKY TRANSCRIPTION FACTOR PROTEIN 1-RELATED"/>
    <property type="match status" value="1"/>
</dbReference>
<evidence type="ECO:0000313" key="9">
    <source>
        <dbReference type="EnsemblPlants" id="Kaladp0926s0003.1.v1.1"/>
    </source>
</evidence>
<dbReference type="InterPro" id="IPR003657">
    <property type="entry name" value="WRKY_dom"/>
</dbReference>
<keyword evidence="6" id="KW-0539">Nucleus</keyword>
<reference evidence="9" key="1">
    <citation type="submission" date="2021-01" db="UniProtKB">
        <authorList>
            <consortium name="EnsemblPlants"/>
        </authorList>
    </citation>
    <scope>IDENTIFICATION</scope>
</reference>
<feature type="region of interest" description="Disordered" evidence="7">
    <location>
        <begin position="187"/>
        <end position="216"/>
    </location>
</feature>
<dbReference type="Pfam" id="PF03106">
    <property type="entry name" value="WRKY"/>
    <property type="match status" value="2"/>
</dbReference>
<dbReference type="GO" id="GO:0005634">
    <property type="term" value="C:nucleus"/>
    <property type="evidence" value="ECO:0007669"/>
    <property type="project" value="UniProtKB-SubCell"/>
</dbReference>
<keyword evidence="2" id="KW-0677">Repeat</keyword>
<feature type="compositionally biased region" description="Acidic residues" evidence="7">
    <location>
        <begin position="322"/>
        <end position="337"/>
    </location>
</feature>
<dbReference type="SUPFAM" id="SSF118290">
    <property type="entry name" value="WRKY DNA-binding domain"/>
    <property type="match status" value="2"/>
</dbReference>
<comment type="subcellular location">
    <subcellularLocation>
        <location evidence="1">Nucleus</location>
    </subcellularLocation>
</comment>
<dbReference type="PROSITE" id="PS50811">
    <property type="entry name" value="WRKY"/>
    <property type="match status" value="2"/>
</dbReference>
<feature type="region of interest" description="Disordered" evidence="7">
    <location>
        <begin position="307"/>
        <end position="349"/>
    </location>
</feature>
<dbReference type="GO" id="GO:0043565">
    <property type="term" value="F:sequence-specific DNA binding"/>
    <property type="evidence" value="ECO:0007669"/>
    <property type="project" value="InterPro"/>
</dbReference>
<dbReference type="FunFam" id="2.20.25.80:FF:000001">
    <property type="entry name" value="WRKY transcription factor 33"/>
    <property type="match status" value="1"/>
</dbReference>
<feature type="domain" description="WRKY" evidence="8">
    <location>
        <begin position="370"/>
        <end position="435"/>
    </location>
</feature>
<evidence type="ECO:0000256" key="6">
    <source>
        <dbReference type="ARBA" id="ARBA00023242"/>
    </source>
</evidence>
<evidence type="ECO:0000256" key="2">
    <source>
        <dbReference type="ARBA" id="ARBA00022737"/>
    </source>
</evidence>
<organism evidence="9 10">
    <name type="scientific">Kalanchoe fedtschenkoi</name>
    <name type="common">Lavender scallops</name>
    <name type="synonym">South American air plant</name>
    <dbReference type="NCBI Taxonomy" id="63787"/>
    <lineage>
        <taxon>Eukaryota</taxon>
        <taxon>Viridiplantae</taxon>
        <taxon>Streptophyta</taxon>
        <taxon>Embryophyta</taxon>
        <taxon>Tracheophyta</taxon>
        <taxon>Spermatophyta</taxon>
        <taxon>Magnoliopsida</taxon>
        <taxon>eudicotyledons</taxon>
        <taxon>Gunneridae</taxon>
        <taxon>Pentapetalae</taxon>
        <taxon>Saxifragales</taxon>
        <taxon>Crassulaceae</taxon>
        <taxon>Kalanchoe</taxon>
    </lineage>
</organism>
<accession>A0A7N0VKK2</accession>
<name>A0A7N0VKK2_KALFE</name>
<dbReference type="InterPro" id="IPR036576">
    <property type="entry name" value="WRKY_dom_sf"/>
</dbReference>
<dbReference type="InterPro" id="IPR044810">
    <property type="entry name" value="WRKY_plant"/>
</dbReference>
<feature type="region of interest" description="Disordered" evidence="7">
    <location>
        <begin position="25"/>
        <end position="57"/>
    </location>
</feature>
<feature type="domain" description="WRKY" evidence="8">
    <location>
        <begin position="206"/>
        <end position="270"/>
    </location>
</feature>
<evidence type="ECO:0000256" key="7">
    <source>
        <dbReference type="SAM" id="MobiDB-lite"/>
    </source>
</evidence>
<dbReference type="AlphaFoldDB" id="A0A7N0VKK2"/>
<dbReference type="Gene3D" id="2.20.25.80">
    <property type="entry name" value="WRKY domain"/>
    <property type="match status" value="2"/>
</dbReference>
<dbReference type="OMA" id="VGKYPPM"/>
<dbReference type="Gramene" id="Kaladp0926s0003.1.v1.1">
    <property type="protein sequence ID" value="Kaladp0926s0003.1.v1.1"/>
    <property type="gene ID" value="Kaladp0926s0003.v1.1"/>
</dbReference>